<dbReference type="EMBL" id="UZAH01026649">
    <property type="protein sequence ID" value="VDO83688.1"/>
    <property type="molecule type" value="Genomic_DNA"/>
</dbReference>
<name>A0A183FQR2_HELPZ</name>
<evidence type="ECO:0000313" key="2">
    <source>
        <dbReference type="Proteomes" id="UP000050761"/>
    </source>
</evidence>
<dbReference type="AlphaFoldDB" id="A0A183FQR2"/>
<proteinExistence type="predicted"/>
<accession>A0A183FQR2</accession>
<dbReference type="WBParaSite" id="HPBE_0001010201-mRNA-1">
    <property type="protein sequence ID" value="HPBE_0001010201-mRNA-1"/>
    <property type="gene ID" value="HPBE_0001010201"/>
</dbReference>
<keyword evidence="2" id="KW-1185">Reference proteome</keyword>
<dbReference type="Proteomes" id="UP000050761">
    <property type="component" value="Unassembled WGS sequence"/>
</dbReference>
<gene>
    <name evidence="1" type="ORF">HPBE_LOCUS10103</name>
</gene>
<reference evidence="3" key="2">
    <citation type="submission" date="2019-09" db="UniProtKB">
        <authorList>
            <consortium name="WormBaseParasite"/>
        </authorList>
    </citation>
    <scope>IDENTIFICATION</scope>
</reference>
<reference evidence="1 2" key="1">
    <citation type="submission" date="2018-11" db="EMBL/GenBank/DDBJ databases">
        <authorList>
            <consortium name="Pathogen Informatics"/>
        </authorList>
    </citation>
    <scope>NUCLEOTIDE SEQUENCE [LARGE SCALE GENOMIC DNA]</scope>
</reference>
<accession>A0A3P8C691</accession>
<evidence type="ECO:0000313" key="1">
    <source>
        <dbReference type="EMBL" id="VDO83688.1"/>
    </source>
</evidence>
<evidence type="ECO:0000313" key="3">
    <source>
        <dbReference type="WBParaSite" id="HPBE_0001010201-mRNA-1"/>
    </source>
</evidence>
<sequence length="98" mass="11375">MNRKCHRRCNLDGKPAESRTTCGECRLTAQPIHRLRQRTKGTGGVVASFWRVTKTRRRPGEELRRKLEELPTKETLEKEKTYRPGFSTLLRSIGTRGH</sequence>
<organism evidence="2 3">
    <name type="scientific">Heligmosomoides polygyrus</name>
    <name type="common">Parasitic roundworm</name>
    <dbReference type="NCBI Taxonomy" id="6339"/>
    <lineage>
        <taxon>Eukaryota</taxon>
        <taxon>Metazoa</taxon>
        <taxon>Ecdysozoa</taxon>
        <taxon>Nematoda</taxon>
        <taxon>Chromadorea</taxon>
        <taxon>Rhabditida</taxon>
        <taxon>Rhabditina</taxon>
        <taxon>Rhabditomorpha</taxon>
        <taxon>Strongyloidea</taxon>
        <taxon>Heligmosomidae</taxon>
        <taxon>Heligmosomoides</taxon>
    </lineage>
</organism>
<protein>
    <submittedName>
        <fullName evidence="3">GATA-type domain-containing protein</fullName>
    </submittedName>
</protein>